<dbReference type="PANTHER" id="PTHR13522">
    <property type="entry name" value="U6 SNRNA PHOSPHODIESTERASE 1"/>
    <property type="match status" value="1"/>
</dbReference>
<dbReference type="AlphaFoldDB" id="A0AAV1KUH5"/>
<evidence type="ECO:0000256" key="5">
    <source>
        <dbReference type="ARBA" id="ARBA00029300"/>
    </source>
</evidence>
<dbReference type="HAMAP" id="MF_03040">
    <property type="entry name" value="USB1"/>
    <property type="match status" value="1"/>
</dbReference>
<proteinExistence type="inferred from homology"/>
<dbReference type="Gene3D" id="3.90.1140.10">
    <property type="entry name" value="Cyclic phosphodiesterase"/>
    <property type="match status" value="1"/>
</dbReference>
<feature type="active site" description="Proton donor/acceptor" evidence="6">
    <location>
        <position position="108"/>
    </location>
</feature>
<evidence type="ECO:0000256" key="2">
    <source>
        <dbReference type="ARBA" id="ARBA00022801"/>
    </source>
</evidence>
<evidence type="ECO:0000256" key="1">
    <source>
        <dbReference type="ARBA" id="ARBA00022722"/>
    </source>
</evidence>
<sequence>MSGLINICAYGNDSESETDECEISAFTELKRSRLPVPDLTNVPAVLTDQHFDDPQLHRGRKRTFPHVRGNWPTFVYVKYPDEESLLLLANKLKTLLDVKDSHICDDFHLSLTKTLVLSYHTITPFTQSLKETFSDIESFYLGFNSIEIYCNEEKTRTFIALKVDYFSNKSLSGIVRKIDGVLEEFRLEKFYDDPSFHISLLWINGDEKEKLEAIIENSNNVFSQEVGKIIKSIVINKVNCKSGNKYFQYLLQ</sequence>
<reference evidence="7 8" key="1">
    <citation type="submission" date="2023-11" db="EMBL/GenBank/DDBJ databases">
        <authorList>
            <person name="Hedman E."/>
            <person name="Englund M."/>
            <person name="Stromberg M."/>
            <person name="Nyberg Akerstrom W."/>
            <person name="Nylinder S."/>
            <person name="Jareborg N."/>
            <person name="Kallberg Y."/>
            <person name="Kronander E."/>
        </authorList>
    </citation>
    <scope>NUCLEOTIDE SEQUENCE [LARGE SCALE GENOMIC DNA]</scope>
</reference>
<name>A0AAV1KUH5_9NEOP</name>
<accession>A0AAV1KUH5</accession>
<dbReference type="EMBL" id="CAVLGL010000080">
    <property type="protein sequence ID" value="CAK1586165.1"/>
    <property type="molecule type" value="Genomic_DNA"/>
</dbReference>
<organism evidence="7 8">
    <name type="scientific">Parnassius mnemosyne</name>
    <name type="common">clouded apollo</name>
    <dbReference type="NCBI Taxonomy" id="213953"/>
    <lineage>
        <taxon>Eukaryota</taxon>
        <taxon>Metazoa</taxon>
        <taxon>Ecdysozoa</taxon>
        <taxon>Arthropoda</taxon>
        <taxon>Hexapoda</taxon>
        <taxon>Insecta</taxon>
        <taxon>Pterygota</taxon>
        <taxon>Neoptera</taxon>
        <taxon>Endopterygota</taxon>
        <taxon>Lepidoptera</taxon>
        <taxon>Glossata</taxon>
        <taxon>Ditrysia</taxon>
        <taxon>Papilionoidea</taxon>
        <taxon>Papilionidae</taxon>
        <taxon>Parnassiinae</taxon>
        <taxon>Parnassini</taxon>
        <taxon>Parnassius</taxon>
        <taxon>Driopa</taxon>
    </lineage>
</organism>
<dbReference type="PANTHER" id="PTHR13522:SF3">
    <property type="entry name" value="U6 SNRNA PHOSPHODIESTERASE 1"/>
    <property type="match status" value="1"/>
</dbReference>
<evidence type="ECO:0000256" key="3">
    <source>
        <dbReference type="ARBA" id="ARBA00023239"/>
    </source>
</evidence>
<keyword evidence="4 6" id="KW-0539">Nucleus</keyword>
<keyword evidence="8" id="KW-1185">Reference proteome</keyword>
<gene>
    <name evidence="7" type="ORF">PARMNEM_LOCUS7155</name>
</gene>
<comment type="caution">
    <text evidence="7">The sequence shown here is derived from an EMBL/GenBank/DDBJ whole genome shotgun (WGS) entry which is preliminary data.</text>
</comment>
<keyword evidence="3" id="KW-0456">Lyase</keyword>
<protein>
    <recommendedName>
        <fullName evidence="6">U6 snRNA phosphodiesterase</fullName>
        <ecNumber evidence="6">3.1.4.-</ecNumber>
    </recommendedName>
</protein>
<dbReference type="GO" id="GO:0034477">
    <property type="term" value="P:U6 snRNA 3'-end processing"/>
    <property type="evidence" value="ECO:0007669"/>
    <property type="project" value="UniProtKB-UniRule"/>
</dbReference>
<dbReference type="Pfam" id="PF09749">
    <property type="entry name" value="HVSL"/>
    <property type="match status" value="1"/>
</dbReference>
<evidence type="ECO:0000313" key="7">
    <source>
        <dbReference type="EMBL" id="CAK1586165.1"/>
    </source>
</evidence>
<dbReference type="EC" id="3.1.4.-" evidence="6"/>
<evidence type="ECO:0000313" key="8">
    <source>
        <dbReference type="Proteomes" id="UP001314205"/>
    </source>
</evidence>
<dbReference type="GO" id="GO:1990838">
    <property type="term" value="F:poly(U)-specific exoribonuclease activity, producing 3' uridine cyclic phosphate ends"/>
    <property type="evidence" value="ECO:0007669"/>
    <property type="project" value="UniProtKB-UniRule"/>
</dbReference>
<comment type="catalytic activity">
    <reaction evidence="5">
        <text>a 3'-end uridylyl-uridine-RNA = a 3'-end 2',3'-cyclophospho-uridine-RNA + uridine</text>
        <dbReference type="Rhea" id="RHEA:46052"/>
        <dbReference type="Rhea" id="RHEA-COMP:17384"/>
        <dbReference type="Rhea" id="RHEA-COMP:17385"/>
        <dbReference type="ChEBI" id="CHEBI:16704"/>
        <dbReference type="ChEBI" id="CHEBI:85643"/>
        <dbReference type="ChEBI" id="CHEBI:85644"/>
    </reaction>
    <physiologicalReaction direction="left-to-right" evidence="5">
        <dbReference type="Rhea" id="RHEA:46053"/>
    </physiologicalReaction>
</comment>
<dbReference type="InterPro" id="IPR027521">
    <property type="entry name" value="Usb1"/>
</dbReference>
<evidence type="ECO:0000256" key="4">
    <source>
        <dbReference type="ARBA" id="ARBA00023242"/>
    </source>
</evidence>
<comment type="function">
    <text evidence="6">Phosphodiesterase responsible for the U6 snRNA 3' end processing. Acts as an exoribonuclease (RNase) responsible for trimming the poly(U) tract of the last nucleotides in the pre-U6 snRNA molecule, leading to the formation of mature U6 snRNA.</text>
</comment>
<comment type="similarity">
    <text evidence="6">Belongs to the 2H phosphoesterase superfamily. USB1 family.</text>
</comment>
<dbReference type="GO" id="GO:0016829">
    <property type="term" value="F:lyase activity"/>
    <property type="evidence" value="ECO:0007669"/>
    <property type="project" value="UniProtKB-KW"/>
</dbReference>
<evidence type="ECO:0000256" key="6">
    <source>
        <dbReference type="HAMAP-Rule" id="MF_03040"/>
    </source>
</evidence>
<dbReference type="GO" id="GO:0005634">
    <property type="term" value="C:nucleus"/>
    <property type="evidence" value="ECO:0007669"/>
    <property type="project" value="UniProtKB-SubCell"/>
</dbReference>
<dbReference type="Proteomes" id="UP001314205">
    <property type="component" value="Unassembled WGS sequence"/>
</dbReference>
<keyword evidence="1 6" id="KW-0540">Nuclease</keyword>
<keyword evidence="2 6" id="KW-0378">Hydrolase</keyword>
<comment type="subcellular location">
    <subcellularLocation>
        <location evidence="6">Nucleus</location>
    </subcellularLocation>
</comment>
<feature type="active site" description="Proton donor/acceptor" evidence="6">
    <location>
        <position position="197"/>
    </location>
</feature>